<keyword evidence="2" id="KW-1185">Reference proteome</keyword>
<dbReference type="AlphaFoldDB" id="A0A315ZDX1"/>
<dbReference type="Proteomes" id="UP000245535">
    <property type="component" value="Unassembled WGS sequence"/>
</dbReference>
<dbReference type="EMBL" id="QGDO01000002">
    <property type="protein sequence ID" value="PWJ43329.1"/>
    <property type="molecule type" value="Genomic_DNA"/>
</dbReference>
<comment type="caution">
    <text evidence="1">The sequence shown here is derived from an EMBL/GenBank/DDBJ whole genome shotgun (WGS) entry which is preliminary data.</text>
</comment>
<evidence type="ECO:0000313" key="1">
    <source>
        <dbReference type="EMBL" id="PWJ43329.1"/>
    </source>
</evidence>
<accession>A0A315ZDX1</accession>
<gene>
    <name evidence="1" type="ORF">BC781_102886</name>
</gene>
<proteinExistence type="predicted"/>
<protein>
    <submittedName>
        <fullName evidence="1">Uncharacterized protein</fullName>
    </submittedName>
</protein>
<dbReference type="RefSeq" id="WP_109617789.1">
    <property type="nucleotide sequence ID" value="NZ_QGDO01000002.1"/>
</dbReference>
<sequence>MFWTLLFSFFLLGNGFEHQLIHPKTKGILKKYITEEQRLDEIMAIVNYHNKTDKRIQKKEEKLAITLENLFLDKGSSREQLWDVYEDYISVRDQRADLAISQGIKIRELISSEEWDKMLVELQHEFKKTRYRQTDYLKELQKSVEDMSSQIKRIIGDEQEQKKLENIVLDFQEQASILAEEYAPINIEDNKVLSDKYATAKEFNQLKEKINQLDRQSFGAYVKLHHELSNTLTELQWEALLWQGMDD</sequence>
<reference evidence="1 2" key="1">
    <citation type="submission" date="2018-03" db="EMBL/GenBank/DDBJ databases">
        <title>Genomic Encyclopedia of Archaeal and Bacterial Type Strains, Phase II (KMG-II): from individual species to whole genera.</title>
        <authorList>
            <person name="Goeker M."/>
        </authorList>
    </citation>
    <scope>NUCLEOTIDE SEQUENCE [LARGE SCALE GENOMIC DNA]</scope>
    <source>
        <strain evidence="1 2">DSM 28229</strain>
    </source>
</reference>
<evidence type="ECO:0000313" key="2">
    <source>
        <dbReference type="Proteomes" id="UP000245535"/>
    </source>
</evidence>
<organism evidence="1 2">
    <name type="scientific">Sediminitomix flava</name>
    <dbReference type="NCBI Taxonomy" id="379075"/>
    <lineage>
        <taxon>Bacteria</taxon>
        <taxon>Pseudomonadati</taxon>
        <taxon>Bacteroidota</taxon>
        <taxon>Cytophagia</taxon>
        <taxon>Cytophagales</taxon>
        <taxon>Flammeovirgaceae</taxon>
        <taxon>Sediminitomix</taxon>
    </lineage>
</organism>
<name>A0A315ZDX1_SEDFL</name>